<accession>A0A8T2JX12</accession>
<protein>
    <recommendedName>
        <fullName evidence="4">Transmembrane protein 268</fullName>
    </recommendedName>
</protein>
<evidence type="ECO:0000313" key="2">
    <source>
        <dbReference type="EMBL" id="KAG8447930.1"/>
    </source>
</evidence>
<organism evidence="2 3">
    <name type="scientific">Hymenochirus boettgeri</name>
    <name type="common">Congo dwarf clawed frog</name>
    <dbReference type="NCBI Taxonomy" id="247094"/>
    <lineage>
        <taxon>Eukaryota</taxon>
        <taxon>Metazoa</taxon>
        <taxon>Chordata</taxon>
        <taxon>Craniata</taxon>
        <taxon>Vertebrata</taxon>
        <taxon>Euteleostomi</taxon>
        <taxon>Amphibia</taxon>
        <taxon>Batrachia</taxon>
        <taxon>Anura</taxon>
        <taxon>Pipoidea</taxon>
        <taxon>Pipidae</taxon>
        <taxon>Pipinae</taxon>
        <taxon>Hymenochirus</taxon>
    </lineage>
</organism>
<keyword evidence="3" id="KW-1185">Reference proteome</keyword>
<comment type="caution">
    <text evidence="2">The sequence shown here is derived from an EMBL/GenBank/DDBJ whole genome shotgun (WGS) entry which is preliminary data.</text>
</comment>
<evidence type="ECO:0000256" key="1">
    <source>
        <dbReference type="SAM" id="Phobius"/>
    </source>
</evidence>
<reference evidence="2" key="1">
    <citation type="thesis" date="2020" institute="ProQuest LLC" country="789 East Eisenhower Parkway, Ann Arbor, MI, USA">
        <title>Comparative Genomics and Chromosome Evolution.</title>
        <authorList>
            <person name="Mudd A.B."/>
        </authorList>
    </citation>
    <scope>NUCLEOTIDE SEQUENCE</scope>
    <source>
        <strain evidence="2">Female2</strain>
        <tissue evidence="2">Blood</tissue>
    </source>
</reference>
<dbReference type="Pfam" id="PF14800">
    <property type="entry name" value="DUF4481"/>
    <property type="match status" value="1"/>
</dbReference>
<gene>
    <name evidence="2" type="ORF">GDO86_015153</name>
</gene>
<name>A0A8T2JX12_9PIPI</name>
<dbReference type="PANTHER" id="PTHR31193">
    <property type="entry name" value="TRANSMEMBRANE PROTEIN C9ORF91"/>
    <property type="match status" value="1"/>
</dbReference>
<dbReference type="Proteomes" id="UP000812440">
    <property type="component" value="Chromosome 8_10"/>
</dbReference>
<evidence type="ECO:0008006" key="4">
    <source>
        <dbReference type="Google" id="ProtNLM"/>
    </source>
</evidence>
<keyword evidence="1" id="KW-0472">Membrane</keyword>
<dbReference type="AlphaFoldDB" id="A0A8T2JX12"/>
<keyword evidence="1" id="KW-1133">Transmembrane helix</keyword>
<dbReference type="OrthoDB" id="8250049at2759"/>
<feature type="transmembrane region" description="Helical" evidence="1">
    <location>
        <begin position="86"/>
        <end position="104"/>
    </location>
</feature>
<dbReference type="EMBL" id="JAACNH010000003">
    <property type="protein sequence ID" value="KAG8447930.1"/>
    <property type="molecule type" value="Genomic_DNA"/>
</dbReference>
<feature type="transmembrane region" description="Helical" evidence="1">
    <location>
        <begin position="116"/>
        <end position="137"/>
    </location>
</feature>
<dbReference type="InterPro" id="IPR028054">
    <property type="entry name" value="DUF4481"/>
</dbReference>
<sequence length="325" mass="36623">MAYRDGDSDHRSELSVDSGESLHTGLYNGQLLSVLPYTSGVEQLEQCLWKLHNFGIQVPMEQCRDSLKCSVLIPELRRYIFFSSRVFGMVLALVLYISIWVNLYSTGQMFSGGQDWVASLPVTLIAAAVTAAVILVINRYNRKMNVNTDVRLAAANEIFMEHNILLGISDQSQGCYTVPSLCFIYFHLWGCQQRLSQHLESMPKDALRKCLDRLFIVIETPVIPLVGERGPSESVTEESPLLTVRPREKPVLYSKMVPLIVQCESQQEMAHQLLVVSSAYYVRLLTSDLLPCSSETRHIGVLDVPCLCQFIESSVLRSGCCFNWM</sequence>
<dbReference type="PANTHER" id="PTHR31193:SF1">
    <property type="entry name" value="TRANSMEMBRANE PROTEIN 268"/>
    <property type="match status" value="1"/>
</dbReference>
<evidence type="ECO:0000313" key="3">
    <source>
        <dbReference type="Proteomes" id="UP000812440"/>
    </source>
</evidence>
<proteinExistence type="predicted"/>
<keyword evidence="1" id="KW-0812">Transmembrane</keyword>